<proteinExistence type="predicted"/>
<dbReference type="GO" id="GO:0016020">
    <property type="term" value="C:membrane"/>
    <property type="evidence" value="ECO:0007669"/>
    <property type="project" value="InterPro"/>
</dbReference>
<organism evidence="1 2">
    <name type="scientific">Thioclava indica</name>
    <dbReference type="NCBI Taxonomy" id="1353528"/>
    <lineage>
        <taxon>Bacteria</taxon>
        <taxon>Pseudomonadati</taxon>
        <taxon>Pseudomonadota</taxon>
        <taxon>Alphaproteobacteria</taxon>
        <taxon>Rhodobacterales</taxon>
        <taxon>Paracoccaceae</taxon>
        <taxon>Thioclava</taxon>
    </lineage>
</organism>
<dbReference type="AlphaFoldDB" id="A0A074JTT3"/>
<reference evidence="1 2" key="1">
    <citation type="journal article" date="2015" name="Antonie Van Leeuwenhoek">
        <title>Thioclava indica sp. nov., isolated from surface seawater of the Indian Ocean.</title>
        <authorList>
            <person name="Liu Y."/>
            <person name="Lai Q."/>
            <person name="Du J."/>
            <person name="Xu H."/>
            <person name="Jiang L."/>
            <person name="Shao Z."/>
        </authorList>
    </citation>
    <scope>NUCLEOTIDE SEQUENCE [LARGE SCALE GENOMIC DNA]</scope>
    <source>
        <strain evidence="1 2">DT23-4</strain>
    </source>
</reference>
<evidence type="ECO:0000313" key="2">
    <source>
        <dbReference type="Proteomes" id="UP000027471"/>
    </source>
</evidence>
<dbReference type="InterPro" id="IPR005331">
    <property type="entry name" value="Sulfotransferase"/>
</dbReference>
<dbReference type="InterPro" id="IPR027417">
    <property type="entry name" value="P-loop_NTPase"/>
</dbReference>
<dbReference type="GO" id="GO:0008146">
    <property type="term" value="F:sulfotransferase activity"/>
    <property type="evidence" value="ECO:0007669"/>
    <property type="project" value="InterPro"/>
</dbReference>
<gene>
    <name evidence="1" type="ORF">DT23_15585</name>
</gene>
<dbReference type="eggNOG" id="COG1943">
    <property type="taxonomic scope" value="Bacteria"/>
</dbReference>
<dbReference type="Gene3D" id="3.40.50.300">
    <property type="entry name" value="P-loop containing nucleotide triphosphate hydrolases"/>
    <property type="match status" value="1"/>
</dbReference>
<evidence type="ECO:0008006" key="3">
    <source>
        <dbReference type="Google" id="ProtNLM"/>
    </source>
</evidence>
<dbReference type="Proteomes" id="UP000027471">
    <property type="component" value="Unassembled WGS sequence"/>
</dbReference>
<evidence type="ECO:0000313" key="1">
    <source>
        <dbReference type="EMBL" id="KEO59884.1"/>
    </source>
</evidence>
<dbReference type="Pfam" id="PF03567">
    <property type="entry name" value="Sulfotransfer_2"/>
    <property type="match status" value="1"/>
</dbReference>
<sequence>MLYSQEKNFVFVHVWKTAGESIVESFRQYCGVLFRSRVANKLLRESPEFVGRSISWRAHLAHGQHLMARDIRNIMPAGLYDSTYSFGFVRNPWDWTVSAYEYARQTPANPEHKIALGFDSLKEYVAYREDHFPRQQSSFLFDENDVQMVTRIGRFENLGDDFQAIASDLGLPADLPKRNVSKRSRDWRSYYDDETYDRVAKLYRKDIELLGYHA</sequence>
<comment type="caution">
    <text evidence="1">The sequence shown here is derived from an EMBL/GenBank/DDBJ whole genome shotgun (WGS) entry which is preliminary data.</text>
</comment>
<name>A0A074JTT3_9RHOB</name>
<protein>
    <recommendedName>
        <fullName evidence="3">Sulfotransferase family</fullName>
    </recommendedName>
</protein>
<dbReference type="STRING" id="1353528.DT23_15585"/>
<dbReference type="SUPFAM" id="SSF52540">
    <property type="entry name" value="P-loop containing nucleoside triphosphate hydrolases"/>
    <property type="match status" value="1"/>
</dbReference>
<accession>A0A074JTT3</accession>
<dbReference type="OrthoDB" id="288532at2"/>
<dbReference type="EMBL" id="AUNB01000028">
    <property type="protein sequence ID" value="KEO59884.1"/>
    <property type="molecule type" value="Genomic_DNA"/>
</dbReference>
<dbReference type="RefSeq" id="WP_081847067.1">
    <property type="nucleotide sequence ID" value="NZ_AUNB01000028.1"/>
</dbReference>
<keyword evidence="2" id="KW-1185">Reference proteome</keyword>